<protein>
    <submittedName>
        <fullName evidence="3">Predicted DNA-binding transcriptional regulator YafY, contains an HTH and WYL domains</fullName>
    </submittedName>
</protein>
<dbReference type="InterPro" id="IPR026881">
    <property type="entry name" value="WYL_dom"/>
</dbReference>
<feature type="domain" description="WCX" evidence="2">
    <location>
        <begin position="256"/>
        <end position="332"/>
    </location>
</feature>
<dbReference type="PANTHER" id="PTHR34580">
    <property type="match status" value="1"/>
</dbReference>
<feature type="domain" description="WYL" evidence="1">
    <location>
        <begin position="156"/>
        <end position="222"/>
    </location>
</feature>
<dbReference type="Proteomes" id="UP000199041">
    <property type="component" value="Unassembled WGS sequence"/>
</dbReference>
<evidence type="ECO:0000259" key="2">
    <source>
        <dbReference type="Pfam" id="PF25583"/>
    </source>
</evidence>
<name>A0A1H3XQD4_9BACT</name>
<dbReference type="EMBL" id="FNQY01000006">
    <property type="protein sequence ID" value="SEA01543.1"/>
    <property type="molecule type" value="Genomic_DNA"/>
</dbReference>
<reference evidence="3 4" key="1">
    <citation type="submission" date="2016-10" db="EMBL/GenBank/DDBJ databases">
        <authorList>
            <person name="de Groot N.N."/>
        </authorList>
    </citation>
    <scope>NUCLEOTIDE SEQUENCE [LARGE SCALE GENOMIC DNA]</scope>
    <source>
        <strain evidence="3 4">Vu-144</strain>
    </source>
</reference>
<dbReference type="PANTHER" id="PTHR34580:SF9">
    <property type="entry name" value="SLL5097 PROTEIN"/>
    <property type="match status" value="1"/>
</dbReference>
<organism evidence="3 4">
    <name type="scientific">Arachidicoccus rhizosphaerae</name>
    <dbReference type="NCBI Taxonomy" id="551991"/>
    <lineage>
        <taxon>Bacteria</taxon>
        <taxon>Pseudomonadati</taxon>
        <taxon>Bacteroidota</taxon>
        <taxon>Chitinophagia</taxon>
        <taxon>Chitinophagales</taxon>
        <taxon>Chitinophagaceae</taxon>
        <taxon>Arachidicoccus</taxon>
    </lineage>
</organism>
<keyword evidence="4" id="KW-1185">Reference proteome</keyword>
<dbReference type="InterPro" id="IPR051534">
    <property type="entry name" value="CBASS_pafABC_assoc_protein"/>
</dbReference>
<proteinExistence type="predicted"/>
<gene>
    <name evidence="3" type="ORF">SAMN05192529_10649</name>
</gene>
<dbReference type="STRING" id="551991.SAMN05192529_10649"/>
<evidence type="ECO:0000313" key="3">
    <source>
        <dbReference type="EMBL" id="SEA01543.1"/>
    </source>
</evidence>
<dbReference type="PROSITE" id="PS52050">
    <property type="entry name" value="WYL"/>
    <property type="match status" value="1"/>
</dbReference>
<dbReference type="GO" id="GO:0003677">
    <property type="term" value="F:DNA binding"/>
    <property type="evidence" value="ECO:0007669"/>
    <property type="project" value="UniProtKB-KW"/>
</dbReference>
<accession>A0A1H3XQD4</accession>
<sequence>MALNKLALIRYKTIDDCLRNKVRKWTLDDLIDKVSEVLYEREGIENGVSKRTIQNDIQIMRSDKLGYNAPIEVSDRKYYYYAQPDYSITHAPITDSEVEKLKEVIGLLKQFNGFSYLEDISELIARLENNLHKTTHKQQNYIQFEGNDSVKGLQFITPLYQYIQQKKPVRITYQSFKAKEAHLANYHPYLLKEFRNRWFLICASQKGDQLLNLALDRIKEVQPAAALVFHPYEGVDFDIYYRDLIGVTKSKADRAHKVIFTVDAANAPYLVTKPLHASQQILKKEPQQTTFRIDVVLNFELEKDLLAMGEAVQVITPKSLATRIQKRLKAALDHYPLTPDGPLKPFNS</sequence>
<dbReference type="InterPro" id="IPR057727">
    <property type="entry name" value="WCX_dom"/>
</dbReference>
<evidence type="ECO:0000313" key="4">
    <source>
        <dbReference type="Proteomes" id="UP000199041"/>
    </source>
</evidence>
<dbReference type="Pfam" id="PF13280">
    <property type="entry name" value="WYL"/>
    <property type="match status" value="1"/>
</dbReference>
<evidence type="ECO:0000259" key="1">
    <source>
        <dbReference type="Pfam" id="PF13280"/>
    </source>
</evidence>
<dbReference type="Pfam" id="PF25583">
    <property type="entry name" value="WCX"/>
    <property type="match status" value="1"/>
</dbReference>
<dbReference type="RefSeq" id="WP_091395543.1">
    <property type="nucleotide sequence ID" value="NZ_FNQY01000006.1"/>
</dbReference>
<keyword evidence="3" id="KW-0238">DNA-binding</keyword>
<dbReference type="OrthoDB" id="43316at2"/>
<dbReference type="AlphaFoldDB" id="A0A1H3XQD4"/>